<organism evidence="4 5">
    <name type="scientific">Streptacidiphilus jiangxiensis</name>
    <dbReference type="NCBI Taxonomy" id="235985"/>
    <lineage>
        <taxon>Bacteria</taxon>
        <taxon>Bacillati</taxon>
        <taxon>Actinomycetota</taxon>
        <taxon>Actinomycetes</taxon>
        <taxon>Kitasatosporales</taxon>
        <taxon>Streptomycetaceae</taxon>
        <taxon>Streptacidiphilus</taxon>
    </lineage>
</organism>
<gene>
    <name evidence="4" type="ORF">SAMN05414137_104332</name>
</gene>
<proteinExistence type="predicted"/>
<keyword evidence="2" id="KW-0012">Acyltransferase</keyword>
<dbReference type="EMBL" id="FOAZ01000004">
    <property type="protein sequence ID" value="SEK93761.1"/>
    <property type="molecule type" value="Genomic_DNA"/>
</dbReference>
<dbReference type="PANTHER" id="PTHR43877:SF1">
    <property type="entry name" value="ACETYLTRANSFERASE"/>
    <property type="match status" value="1"/>
</dbReference>
<dbReference type="OrthoDB" id="4119890at2"/>
<protein>
    <submittedName>
        <fullName evidence="4">Protein N-acetyltransferase, RimJ/RimL family</fullName>
    </submittedName>
</protein>
<keyword evidence="5" id="KW-1185">Reference proteome</keyword>
<dbReference type="InterPro" id="IPR016181">
    <property type="entry name" value="Acyl_CoA_acyltransferase"/>
</dbReference>
<dbReference type="RefSeq" id="WP_052438218.1">
    <property type="nucleotide sequence ID" value="NZ_BBPN01000001.1"/>
</dbReference>
<dbReference type="GO" id="GO:0016747">
    <property type="term" value="F:acyltransferase activity, transferring groups other than amino-acyl groups"/>
    <property type="evidence" value="ECO:0007669"/>
    <property type="project" value="InterPro"/>
</dbReference>
<reference evidence="5" key="1">
    <citation type="submission" date="2016-10" db="EMBL/GenBank/DDBJ databases">
        <authorList>
            <person name="Varghese N."/>
        </authorList>
    </citation>
    <scope>NUCLEOTIDE SEQUENCE [LARGE SCALE GENOMIC DNA]</scope>
    <source>
        <strain evidence="5">DSM 45096 / BCRC 16803 / CGMCC 4.1857 / CIP 109030 / JCM 12277 / KCTC 19219 / NBRC 100920 / 33214</strain>
    </source>
</reference>
<dbReference type="Gene3D" id="3.40.630.30">
    <property type="match status" value="1"/>
</dbReference>
<name>A0A1H7L439_STRJI</name>
<dbReference type="InterPro" id="IPR000182">
    <property type="entry name" value="GNAT_dom"/>
</dbReference>
<dbReference type="STRING" id="235985.SAMN05414137_104332"/>
<dbReference type="AlphaFoldDB" id="A0A1H7L439"/>
<evidence type="ECO:0000256" key="1">
    <source>
        <dbReference type="ARBA" id="ARBA00022679"/>
    </source>
</evidence>
<dbReference type="InterPro" id="IPR050832">
    <property type="entry name" value="Bact_Acetyltransf"/>
</dbReference>
<dbReference type="Pfam" id="PF00583">
    <property type="entry name" value="Acetyltransf_1"/>
    <property type="match status" value="2"/>
</dbReference>
<feature type="domain" description="N-acetyltransferase" evidence="3">
    <location>
        <begin position="43"/>
        <end position="125"/>
    </location>
</feature>
<dbReference type="Proteomes" id="UP000183015">
    <property type="component" value="Unassembled WGS sequence"/>
</dbReference>
<dbReference type="PANTHER" id="PTHR43877">
    <property type="entry name" value="AMINOALKYLPHOSPHONATE N-ACETYLTRANSFERASE-RELATED-RELATED"/>
    <property type="match status" value="1"/>
</dbReference>
<evidence type="ECO:0000256" key="2">
    <source>
        <dbReference type="ARBA" id="ARBA00023315"/>
    </source>
</evidence>
<evidence type="ECO:0000313" key="5">
    <source>
        <dbReference type="Proteomes" id="UP000183015"/>
    </source>
</evidence>
<accession>A0A1H7L439</accession>
<sequence>MTVEALPFAPEHASSDELGDWYRLLVEVDGADFPSLPVPPFETYERRMRTPTTSLRTLLHWGVGHAGGLLGTAGATILTGENSELAHLVVRVPTAGRRAGVGTRLLRAVLPAIRGRGCRTVSGHVKAGADGEEWAKALGFRQVLRMTSFRLDVAGTDPTRWQTEPVPGFRLHQWADVAPDDLVEGFARARSAMADQPLGESAYRPPTWTVERVRQFEAEMRKAGQSCRYVVAVDERTGAVAGFTEVAIDPGDESHCRQLDTGVVAEFRGLGLGLAMKSSMMRRLTAELPRLEQVHTETAPENVPMIRVNSRLGYQPEHTEVSVQADVGALEALLDSRTP</sequence>
<evidence type="ECO:0000313" key="4">
    <source>
        <dbReference type="EMBL" id="SEK93761.1"/>
    </source>
</evidence>
<feature type="domain" description="N-acetyltransferase" evidence="3">
    <location>
        <begin position="204"/>
        <end position="314"/>
    </location>
</feature>
<dbReference type="SUPFAM" id="SSF55729">
    <property type="entry name" value="Acyl-CoA N-acyltransferases (Nat)"/>
    <property type="match status" value="2"/>
</dbReference>
<keyword evidence="1 4" id="KW-0808">Transferase</keyword>
<evidence type="ECO:0000259" key="3">
    <source>
        <dbReference type="Pfam" id="PF00583"/>
    </source>
</evidence>
<dbReference type="eggNOG" id="COG1670">
    <property type="taxonomic scope" value="Bacteria"/>
</dbReference>